<dbReference type="Proteomes" id="UP000199073">
    <property type="component" value="Unassembled WGS sequence"/>
</dbReference>
<dbReference type="GO" id="GO:0016020">
    <property type="term" value="C:membrane"/>
    <property type="evidence" value="ECO:0007669"/>
    <property type="project" value="UniProtKB-SubCell"/>
</dbReference>
<evidence type="ECO:0000256" key="2">
    <source>
        <dbReference type="ARBA" id="ARBA00022692"/>
    </source>
</evidence>
<feature type="transmembrane region" description="Helical" evidence="5">
    <location>
        <begin position="67"/>
        <end position="87"/>
    </location>
</feature>
<dbReference type="Pfam" id="PF02674">
    <property type="entry name" value="Colicin_V"/>
    <property type="match status" value="1"/>
</dbReference>
<proteinExistence type="predicted"/>
<evidence type="ECO:0000313" key="7">
    <source>
        <dbReference type="Proteomes" id="UP000199073"/>
    </source>
</evidence>
<feature type="transmembrane region" description="Helical" evidence="5">
    <location>
        <begin position="7"/>
        <end position="24"/>
    </location>
</feature>
<dbReference type="PANTHER" id="PTHR37306:SF1">
    <property type="entry name" value="COLICIN V PRODUCTION PROTEIN"/>
    <property type="match status" value="1"/>
</dbReference>
<dbReference type="AlphaFoldDB" id="A0A1H0JM51"/>
<evidence type="ECO:0000256" key="1">
    <source>
        <dbReference type="ARBA" id="ARBA00004141"/>
    </source>
</evidence>
<accession>A0A1H0JM51</accession>
<dbReference type="EMBL" id="FNJI01000002">
    <property type="protein sequence ID" value="SDO44858.1"/>
    <property type="molecule type" value="Genomic_DNA"/>
</dbReference>
<evidence type="ECO:0000256" key="3">
    <source>
        <dbReference type="ARBA" id="ARBA00022989"/>
    </source>
</evidence>
<name>A0A1H0JM51_9BACT</name>
<evidence type="ECO:0000256" key="4">
    <source>
        <dbReference type="ARBA" id="ARBA00023136"/>
    </source>
</evidence>
<evidence type="ECO:0000256" key="5">
    <source>
        <dbReference type="SAM" id="Phobius"/>
    </source>
</evidence>
<dbReference type="OrthoDB" id="5432423at2"/>
<dbReference type="RefSeq" id="WP_092218969.1">
    <property type="nucleotide sequence ID" value="NZ_FNJI01000002.1"/>
</dbReference>
<keyword evidence="7" id="KW-1185">Reference proteome</keyword>
<keyword evidence="3 5" id="KW-1133">Transmembrane helix</keyword>
<dbReference type="PANTHER" id="PTHR37306">
    <property type="entry name" value="COLICIN V PRODUCTION PROTEIN"/>
    <property type="match status" value="1"/>
</dbReference>
<dbReference type="GO" id="GO:0009403">
    <property type="term" value="P:toxin biosynthetic process"/>
    <property type="evidence" value="ECO:0007669"/>
    <property type="project" value="InterPro"/>
</dbReference>
<keyword evidence="4 5" id="KW-0472">Membrane</keyword>
<protein>
    <submittedName>
        <fullName evidence="6">Membrane protein required for colicin V production</fullName>
    </submittedName>
</protein>
<evidence type="ECO:0000313" key="6">
    <source>
        <dbReference type="EMBL" id="SDO44858.1"/>
    </source>
</evidence>
<reference evidence="6 7" key="1">
    <citation type="submission" date="2016-10" db="EMBL/GenBank/DDBJ databases">
        <authorList>
            <person name="de Groot N.N."/>
        </authorList>
    </citation>
    <scope>NUCLEOTIDE SEQUENCE [LARGE SCALE GENOMIC DNA]</scope>
    <source>
        <strain evidence="6 7">DSM 12130</strain>
    </source>
</reference>
<feature type="transmembrane region" description="Helical" evidence="5">
    <location>
        <begin position="107"/>
        <end position="132"/>
    </location>
</feature>
<dbReference type="STRING" id="91360.SAMN05660330_00251"/>
<gene>
    <name evidence="6" type="ORF">SAMN05660330_00251</name>
</gene>
<feature type="transmembrane region" description="Helical" evidence="5">
    <location>
        <begin position="30"/>
        <end position="47"/>
    </location>
</feature>
<comment type="subcellular location">
    <subcellularLocation>
        <location evidence="1">Membrane</location>
        <topology evidence="1">Multi-pass membrane protein</topology>
    </subcellularLocation>
</comment>
<organism evidence="6 7">
    <name type="scientific">Desulforhopalus singaporensis</name>
    <dbReference type="NCBI Taxonomy" id="91360"/>
    <lineage>
        <taxon>Bacteria</taxon>
        <taxon>Pseudomonadati</taxon>
        <taxon>Thermodesulfobacteriota</taxon>
        <taxon>Desulfobulbia</taxon>
        <taxon>Desulfobulbales</taxon>
        <taxon>Desulfocapsaceae</taxon>
        <taxon>Desulforhopalus</taxon>
    </lineage>
</organism>
<keyword evidence="2 5" id="KW-0812">Transmembrane</keyword>
<dbReference type="InterPro" id="IPR003825">
    <property type="entry name" value="Colicin-V_CvpA"/>
</dbReference>
<sequence length="188" mass="20766">MDAIGGLTAYDLVIVGLFILLVGRGIWLGMLKQVTGLLALYFGYFAASRYHEQIFPMLKNVTDNPKVMFLTSYVILFIITYIVIMLIGKGLSMVVQMTITSWFDKLFGALVGFAKAAILAVLLHIVLGTILAPENPMLRTCRTCGALNGAADFTREFIRNEEVRKSLLQQQPAISLDAVKNYLAPADE</sequence>